<name>A0A7S2I3I9_9EUKA</name>
<proteinExistence type="predicted"/>
<sequence>MVRSLRGDQTLRPFTHTLTPDQKQDASNMQPHRACTCRGHAGECHVMASADTQSHSRRDDAESVRLVIYRPAQTKGNLHCGTDPSMGEAAFEKALGGTKLTEKMKRGEAAVFAVRVSPKKISVASSSTVA</sequence>
<gene>
    <name evidence="2" type="ORF">CBRE1094_LOCUS30711</name>
</gene>
<dbReference type="AlphaFoldDB" id="A0A7S2I3I9"/>
<protein>
    <submittedName>
        <fullName evidence="2">Uncharacterized protein</fullName>
    </submittedName>
</protein>
<organism evidence="2">
    <name type="scientific">Haptolina brevifila</name>
    <dbReference type="NCBI Taxonomy" id="156173"/>
    <lineage>
        <taxon>Eukaryota</taxon>
        <taxon>Haptista</taxon>
        <taxon>Haptophyta</taxon>
        <taxon>Prymnesiophyceae</taxon>
        <taxon>Prymnesiales</taxon>
        <taxon>Prymnesiaceae</taxon>
        <taxon>Haptolina</taxon>
    </lineage>
</organism>
<evidence type="ECO:0000313" key="2">
    <source>
        <dbReference type="EMBL" id="CAD9506919.1"/>
    </source>
</evidence>
<accession>A0A7S2I3I9</accession>
<reference evidence="2" key="1">
    <citation type="submission" date="2021-01" db="EMBL/GenBank/DDBJ databases">
        <authorList>
            <person name="Corre E."/>
            <person name="Pelletier E."/>
            <person name="Niang G."/>
            <person name="Scheremetjew M."/>
            <person name="Finn R."/>
            <person name="Kale V."/>
            <person name="Holt S."/>
            <person name="Cochrane G."/>
            <person name="Meng A."/>
            <person name="Brown T."/>
            <person name="Cohen L."/>
        </authorList>
    </citation>
    <scope>NUCLEOTIDE SEQUENCE</scope>
    <source>
        <strain evidence="2">UTEX LB 985</strain>
    </source>
</reference>
<evidence type="ECO:0000256" key="1">
    <source>
        <dbReference type="SAM" id="MobiDB-lite"/>
    </source>
</evidence>
<feature type="region of interest" description="Disordered" evidence="1">
    <location>
        <begin position="1"/>
        <end position="30"/>
    </location>
</feature>
<dbReference type="EMBL" id="HBGU01056385">
    <property type="protein sequence ID" value="CAD9506919.1"/>
    <property type="molecule type" value="Transcribed_RNA"/>
</dbReference>
<feature type="compositionally biased region" description="Polar residues" evidence="1">
    <location>
        <begin position="16"/>
        <end position="30"/>
    </location>
</feature>